<dbReference type="InterPro" id="IPR002059">
    <property type="entry name" value="CSP_DNA-bd"/>
</dbReference>
<dbReference type="EMBL" id="MPTC01000001">
    <property type="protein sequence ID" value="OMD44292.1"/>
    <property type="molecule type" value="Genomic_DNA"/>
</dbReference>
<feature type="region of interest" description="Disordered" evidence="1">
    <location>
        <begin position="25"/>
        <end position="44"/>
    </location>
</feature>
<proteinExistence type="predicted"/>
<dbReference type="Proteomes" id="UP000187439">
    <property type="component" value="Unassembled WGS sequence"/>
</dbReference>
<dbReference type="AlphaFoldDB" id="A0A1R0YA90"/>
<dbReference type="SUPFAM" id="SSF50249">
    <property type="entry name" value="Nucleic acid-binding proteins"/>
    <property type="match status" value="1"/>
</dbReference>
<dbReference type="GO" id="GO:0003676">
    <property type="term" value="F:nucleic acid binding"/>
    <property type="evidence" value="ECO:0007669"/>
    <property type="project" value="InterPro"/>
</dbReference>
<dbReference type="RefSeq" id="WP_076116656.1">
    <property type="nucleotide sequence ID" value="NZ_MPTC01000001.1"/>
</dbReference>
<organism evidence="3 4">
    <name type="scientific">Paenibacillus odorifer</name>
    <dbReference type="NCBI Taxonomy" id="189426"/>
    <lineage>
        <taxon>Bacteria</taxon>
        <taxon>Bacillati</taxon>
        <taxon>Bacillota</taxon>
        <taxon>Bacilli</taxon>
        <taxon>Bacillales</taxon>
        <taxon>Paenibacillaceae</taxon>
        <taxon>Paenibacillus</taxon>
    </lineage>
</organism>
<evidence type="ECO:0000313" key="4">
    <source>
        <dbReference type="Proteomes" id="UP000187439"/>
    </source>
</evidence>
<comment type="caution">
    <text evidence="3">The sequence shown here is derived from an EMBL/GenBank/DDBJ whole genome shotgun (WGS) entry which is preliminary data.</text>
</comment>
<dbReference type="PROSITE" id="PS51857">
    <property type="entry name" value="CSD_2"/>
    <property type="match status" value="1"/>
</dbReference>
<reference evidence="3 4" key="1">
    <citation type="submission" date="2016-10" db="EMBL/GenBank/DDBJ databases">
        <title>Paenibacillus species isolates.</title>
        <authorList>
            <person name="Beno S.M."/>
        </authorList>
    </citation>
    <scope>NUCLEOTIDE SEQUENCE [LARGE SCALE GENOMIC DNA]</scope>
    <source>
        <strain evidence="3 4">FSL H7-0710</strain>
    </source>
</reference>
<feature type="compositionally biased region" description="Basic and acidic residues" evidence="1">
    <location>
        <begin position="31"/>
        <end position="44"/>
    </location>
</feature>
<accession>A0A1R0YA90</accession>
<evidence type="ECO:0000259" key="2">
    <source>
        <dbReference type="PROSITE" id="PS51857"/>
    </source>
</evidence>
<feature type="domain" description="CSD" evidence="2">
    <location>
        <begin position="46"/>
        <end position="109"/>
    </location>
</feature>
<dbReference type="Gene3D" id="2.40.50.140">
    <property type="entry name" value="Nucleic acid-binding proteins"/>
    <property type="match status" value="1"/>
</dbReference>
<protein>
    <recommendedName>
        <fullName evidence="2">CSD domain-containing protein</fullName>
    </recommendedName>
</protein>
<sequence>MTLYPKANTWFGGIGTADELDIGTSISKSPVSDKPRRTKEREATGRLTGRISMFSIEKNFGFIVCGRDSYYFSRSALGPELDYVISGENVQFDLDIDRKGRTLARNVTLV</sequence>
<name>A0A1R0YA90_9BACL</name>
<evidence type="ECO:0000313" key="3">
    <source>
        <dbReference type="EMBL" id="OMD44292.1"/>
    </source>
</evidence>
<dbReference type="InterPro" id="IPR012340">
    <property type="entry name" value="NA-bd_OB-fold"/>
</dbReference>
<gene>
    <name evidence="3" type="ORF">BSK52_01825</name>
</gene>
<evidence type="ECO:0000256" key="1">
    <source>
        <dbReference type="SAM" id="MobiDB-lite"/>
    </source>
</evidence>